<reference evidence="1" key="1">
    <citation type="submission" date="2014-05" db="EMBL/GenBank/DDBJ databases">
        <authorList>
            <person name="Urmite Genomes"/>
        </authorList>
    </citation>
    <scope>NUCLEOTIDE SEQUENCE</scope>
    <source>
        <strain evidence="1">DSM 44074</strain>
    </source>
</reference>
<dbReference type="RefSeq" id="WP_030135151.1">
    <property type="nucleotide sequence ID" value="NZ_LK021338.1"/>
</dbReference>
<dbReference type="Proteomes" id="UP000028864">
    <property type="component" value="Unassembled WGS sequence"/>
</dbReference>
<name>A0AAV2WJJ4_MYCNE</name>
<sequence length="420" mass="46492">MTIGFCRDIPLQDSNGTFRHGAVFLLRRPAAQDWSIPLDGWTTTVQQGKGVVVTFGPSSATTFDDTHSESLRAANDALDYMCMRGWEDLAIRLDSHESLVWWVDPTFGQVVRARVIDLSTSRIGPIHVEVRAPSGELRPSPPPPTPLQHDAFRFIRMARTAQNLFDSYRNMFLALEALLSDIRPRQMKPDGHPAENERAWLTAALTAADPMVPYRDLAPDGEADPIGWFFDNTYGNERSALMHAKPGLTRLPQDDAGRSELRASLHILWSYMHRLVGARLGVQFNSGQFSAYGWEWLMGQMFDHMRLFASGVELPGQDVQLSESMEDAIAERICYPSTVSERTTEQPMLISKTGVFDLGELRGLPCIHELGAAMPDGAGGVKAFKTEIAGPLVLGDAVQRFEIVAGIHNVNSSDLPIFSA</sequence>
<protein>
    <submittedName>
        <fullName evidence="1">Uncharacterized protein</fullName>
    </submittedName>
</protein>
<gene>
    <name evidence="1" type="ORF">BN1047_01845</name>
</gene>
<proteinExistence type="predicted"/>
<dbReference type="EMBL" id="LK021338">
    <property type="protein sequence ID" value="CDQ43973.1"/>
    <property type="molecule type" value="Genomic_DNA"/>
</dbReference>
<organism evidence="1 2">
    <name type="scientific">Mycolicibacterium neoaurum</name>
    <name type="common">Mycobacterium neoaurum</name>
    <dbReference type="NCBI Taxonomy" id="1795"/>
    <lineage>
        <taxon>Bacteria</taxon>
        <taxon>Bacillati</taxon>
        <taxon>Actinomycetota</taxon>
        <taxon>Actinomycetes</taxon>
        <taxon>Mycobacteriales</taxon>
        <taxon>Mycobacteriaceae</taxon>
        <taxon>Mycolicibacterium</taxon>
    </lineage>
</organism>
<reference evidence="1" key="2">
    <citation type="submission" date="2015-09" db="EMBL/GenBank/DDBJ databases">
        <title>Draft genome sequence of Mycobacterium neoaurum DSM 44074.</title>
        <authorList>
            <person name="Croce O."/>
            <person name="Robert C."/>
            <person name="Raoult D."/>
            <person name="Drancourt M."/>
        </authorList>
    </citation>
    <scope>NUCLEOTIDE SEQUENCE</scope>
    <source>
        <strain evidence="1">DSM 44074</strain>
    </source>
</reference>
<evidence type="ECO:0000313" key="1">
    <source>
        <dbReference type="EMBL" id="CDQ43973.1"/>
    </source>
</evidence>
<dbReference type="AlphaFoldDB" id="A0AAV2WJJ4"/>
<accession>A0AAV2WJJ4</accession>
<evidence type="ECO:0000313" key="2">
    <source>
        <dbReference type="Proteomes" id="UP000028864"/>
    </source>
</evidence>